<accession>A0A1M5UKB7</accession>
<name>A0A1M5UKB7_9ACTN</name>
<dbReference type="Pfam" id="PF05239">
    <property type="entry name" value="PRC"/>
    <property type="match status" value="2"/>
</dbReference>
<feature type="domain" description="PRC-barrel" evidence="1">
    <location>
        <begin position="3"/>
        <end position="45"/>
    </location>
</feature>
<dbReference type="InterPro" id="IPR027275">
    <property type="entry name" value="PRC-brl_dom"/>
</dbReference>
<dbReference type="InterPro" id="IPR011033">
    <property type="entry name" value="PRC_barrel-like_sf"/>
</dbReference>
<sequence>MLFSDVHGRKVVSTATAETVGKVDEFVVDPRARAVVAFRLKKTDDGDTLAWPALTAVGADAVTVADAGAVTEAQGRVAELVGKDHRAVGKRVLTAQGDELGKVADVDFDPADGTLLTLRVGEREIPGADLVGIGSYAVVVRVD</sequence>
<keyword evidence="3" id="KW-1185">Reference proteome</keyword>
<dbReference type="Gene3D" id="2.30.30.240">
    <property type="entry name" value="PRC-barrel domain"/>
    <property type="match status" value="2"/>
</dbReference>
<dbReference type="OrthoDB" id="4198549at2"/>
<dbReference type="Proteomes" id="UP000186132">
    <property type="component" value="Unassembled WGS sequence"/>
</dbReference>
<evidence type="ECO:0000313" key="3">
    <source>
        <dbReference type="Proteomes" id="UP000186132"/>
    </source>
</evidence>
<evidence type="ECO:0000313" key="2">
    <source>
        <dbReference type="EMBL" id="SHH63417.1"/>
    </source>
</evidence>
<gene>
    <name evidence="2" type="ORF">SAMN05443575_4227</name>
</gene>
<dbReference type="STRING" id="1206085.SAMN05443575_4227"/>
<reference evidence="2 3" key="1">
    <citation type="submission" date="2016-11" db="EMBL/GenBank/DDBJ databases">
        <authorList>
            <person name="Jaros S."/>
            <person name="Januszkiewicz K."/>
            <person name="Wedrychowicz H."/>
        </authorList>
    </citation>
    <scope>NUCLEOTIDE SEQUENCE [LARGE SCALE GENOMIC DNA]</scope>
    <source>
        <strain evidence="2 3">DSM 45627</strain>
    </source>
</reference>
<evidence type="ECO:0000259" key="1">
    <source>
        <dbReference type="Pfam" id="PF05239"/>
    </source>
</evidence>
<dbReference type="AlphaFoldDB" id="A0A1M5UKB7"/>
<proteinExistence type="predicted"/>
<feature type="domain" description="PRC-barrel" evidence="1">
    <location>
        <begin position="85"/>
        <end position="127"/>
    </location>
</feature>
<dbReference type="PANTHER" id="PTHR36740:SF1">
    <property type="entry name" value="PRC-BARREL DOMAIN-CONTAINING PROTEIN"/>
    <property type="match status" value="1"/>
</dbReference>
<dbReference type="PANTHER" id="PTHR36740">
    <property type="entry name" value="PRC DOMAIN-CONTAINING PROTEIN"/>
    <property type="match status" value="1"/>
</dbReference>
<dbReference type="SUPFAM" id="SSF50346">
    <property type="entry name" value="PRC-barrel domain"/>
    <property type="match status" value="2"/>
</dbReference>
<protein>
    <submittedName>
        <fullName evidence="2">Uncharacterized protein YrrD, contains PRC-barrel domain</fullName>
    </submittedName>
</protein>
<dbReference type="EMBL" id="FQVU01000009">
    <property type="protein sequence ID" value="SHH63417.1"/>
    <property type="molecule type" value="Genomic_DNA"/>
</dbReference>
<organism evidence="2 3">
    <name type="scientific">Jatrophihabitans endophyticus</name>
    <dbReference type="NCBI Taxonomy" id="1206085"/>
    <lineage>
        <taxon>Bacteria</taxon>
        <taxon>Bacillati</taxon>
        <taxon>Actinomycetota</taxon>
        <taxon>Actinomycetes</taxon>
        <taxon>Jatrophihabitantales</taxon>
        <taxon>Jatrophihabitantaceae</taxon>
        <taxon>Jatrophihabitans</taxon>
    </lineage>
</organism>
<dbReference type="RefSeq" id="WP_073392435.1">
    <property type="nucleotide sequence ID" value="NZ_FQVU01000009.1"/>
</dbReference>